<dbReference type="SUPFAM" id="SSF54427">
    <property type="entry name" value="NTF2-like"/>
    <property type="match status" value="1"/>
</dbReference>
<proteinExistence type="predicted"/>
<gene>
    <name evidence="2" type="ORF">SAMN05216289_10131</name>
</gene>
<accession>A0A1I4V1J4</accession>
<dbReference type="Pfam" id="PF12680">
    <property type="entry name" value="SnoaL_2"/>
    <property type="match status" value="1"/>
</dbReference>
<keyword evidence="2" id="KW-0413">Isomerase</keyword>
<dbReference type="InterPro" id="IPR032710">
    <property type="entry name" value="NTF2-like_dom_sf"/>
</dbReference>
<dbReference type="OrthoDB" id="391735at2"/>
<feature type="domain" description="SnoaL-like" evidence="1">
    <location>
        <begin position="11"/>
        <end position="109"/>
    </location>
</feature>
<dbReference type="Gene3D" id="3.10.450.50">
    <property type="match status" value="1"/>
</dbReference>
<organism evidence="2 3">
    <name type="scientific">Dokdonella immobilis</name>
    <dbReference type="NCBI Taxonomy" id="578942"/>
    <lineage>
        <taxon>Bacteria</taxon>
        <taxon>Pseudomonadati</taxon>
        <taxon>Pseudomonadota</taxon>
        <taxon>Gammaproteobacteria</taxon>
        <taxon>Lysobacterales</taxon>
        <taxon>Rhodanobacteraceae</taxon>
        <taxon>Dokdonella</taxon>
    </lineage>
</organism>
<sequence>MDADANQALLDRYYAAFAARDGAAMGRCYSADATFRDPVFDLQGSDVAAMWRMLCSRGTDLRISSSNRVADAQGGSADWEARYAFSVTGRPVHNIVHSQFRFRDGRIVAQVDRFDIWRWARQALGLPGLLLGWTPMLRRKVRANAEKALRQFLEAERRHSA</sequence>
<dbReference type="GO" id="GO:0016853">
    <property type="term" value="F:isomerase activity"/>
    <property type="evidence" value="ECO:0007669"/>
    <property type="project" value="UniProtKB-KW"/>
</dbReference>
<evidence type="ECO:0000313" key="2">
    <source>
        <dbReference type="EMBL" id="SFM95114.1"/>
    </source>
</evidence>
<evidence type="ECO:0000259" key="1">
    <source>
        <dbReference type="Pfam" id="PF12680"/>
    </source>
</evidence>
<name>A0A1I4V1J4_9GAMM</name>
<dbReference type="AlphaFoldDB" id="A0A1I4V1J4"/>
<dbReference type="STRING" id="578942.SAMN05216289_10131"/>
<dbReference type="EMBL" id="FOVF01000001">
    <property type="protein sequence ID" value="SFM95114.1"/>
    <property type="molecule type" value="Genomic_DNA"/>
</dbReference>
<evidence type="ECO:0000313" key="3">
    <source>
        <dbReference type="Proteomes" id="UP000198575"/>
    </source>
</evidence>
<protein>
    <submittedName>
        <fullName evidence="2">Ketosteroid isomerase-related protein</fullName>
    </submittedName>
</protein>
<keyword evidence="3" id="KW-1185">Reference proteome</keyword>
<reference evidence="2 3" key="1">
    <citation type="submission" date="2016-10" db="EMBL/GenBank/DDBJ databases">
        <authorList>
            <person name="de Groot N.N."/>
        </authorList>
    </citation>
    <scope>NUCLEOTIDE SEQUENCE [LARGE SCALE GENOMIC DNA]</scope>
    <source>
        <strain evidence="2 3">CGMCC 1.7659</strain>
    </source>
</reference>
<dbReference type="InterPro" id="IPR037401">
    <property type="entry name" value="SnoaL-like"/>
</dbReference>
<dbReference type="RefSeq" id="WP_092404118.1">
    <property type="nucleotide sequence ID" value="NZ_FOVF01000001.1"/>
</dbReference>
<dbReference type="Proteomes" id="UP000198575">
    <property type="component" value="Unassembled WGS sequence"/>
</dbReference>